<gene>
    <name evidence="3" type="ORF">PISMIDRAFT_680737</name>
</gene>
<dbReference type="STRING" id="765257.A0A0C9YZ21"/>
<keyword evidence="4" id="KW-1185">Reference proteome</keyword>
<dbReference type="HOGENOM" id="CLU_1337975_0_0_1"/>
<reference evidence="4" key="2">
    <citation type="submission" date="2015-01" db="EMBL/GenBank/DDBJ databases">
        <title>Evolutionary Origins and Diversification of the Mycorrhizal Mutualists.</title>
        <authorList>
            <consortium name="DOE Joint Genome Institute"/>
            <consortium name="Mycorrhizal Genomics Consortium"/>
            <person name="Kohler A."/>
            <person name="Kuo A."/>
            <person name="Nagy L.G."/>
            <person name="Floudas D."/>
            <person name="Copeland A."/>
            <person name="Barry K.W."/>
            <person name="Cichocki N."/>
            <person name="Veneault-Fourrey C."/>
            <person name="LaButti K."/>
            <person name="Lindquist E.A."/>
            <person name="Lipzen A."/>
            <person name="Lundell T."/>
            <person name="Morin E."/>
            <person name="Murat C."/>
            <person name="Riley R."/>
            <person name="Ohm R."/>
            <person name="Sun H."/>
            <person name="Tunlid A."/>
            <person name="Henrissat B."/>
            <person name="Grigoriev I.V."/>
            <person name="Hibbett D.S."/>
            <person name="Martin F."/>
        </authorList>
    </citation>
    <scope>NUCLEOTIDE SEQUENCE [LARGE SCALE GENOMIC DNA]</scope>
    <source>
        <strain evidence="4">441</strain>
    </source>
</reference>
<dbReference type="Proteomes" id="UP000054018">
    <property type="component" value="Unassembled WGS sequence"/>
</dbReference>
<reference evidence="3 4" key="1">
    <citation type="submission" date="2014-04" db="EMBL/GenBank/DDBJ databases">
        <authorList>
            <consortium name="DOE Joint Genome Institute"/>
            <person name="Kuo A."/>
            <person name="Kohler A."/>
            <person name="Costa M.D."/>
            <person name="Nagy L.G."/>
            <person name="Floudas D."/>
            <person name="Copeland A."/>
            <person name="Barry K.W."/>
            <person name="Cichocki N."/>
            <person name="Veneault-Fourrey C."/>
            <person name="LaButti K."/>
            <person name="Lindquist E.A."/>
            <person name="Lipzen A."/>
            <person name="Lundell T."/>
            <person name="Morin E."/>
            <person name="Murat C."/>
            <person name="Sun H."/>
            <person name="Tunlid A."/>
            <person name="Henrissat B."/>
            <person name="Grigoriev I.V."/>
            <person name="Hibbett D.S."/>
            <person name="Martin F."/>
            <person name="Nordberg H.P."/>
            <person name="Cantor M.N."/>
            <person name="Hua S.X."/>
        </authorList>
    </citation>
    <scope>NUCLEOTIDE SEQUENCE [LARGE SCALE GENOMIC DNA]</scope>
    <source>
        <strain evidence="3 4">441</strain>
    </source>
</reference>
<protein>
    <recommendedName>
        <fullName evidence="2">Protein kinase domain-containing protein</fullName>
    </recommendedName>
</protein>
<dbReference type="OrthoDB" id="122279at2759"/>
<proteinExistence type="predicted"/>
<dbReference type="GO" id="GO:0004672">
    <property type="term" value="F:protein kinase activity"/>
    <property type="evidence" value="ECO:0007669"/>
    <property type="project" value="InterPro"/>
</dbReference>
<dbReference type="GO" id="GO:0005524">
    <property type="term" value="F:ATP binding"/>
    <property type="evidence" value="ECO:0007669"/>
    <property type="project" value="InterPro"/>
</dbReference>
<evidence type="ECO:0000256" key="1">
    <source>
        <dbReference type="SAM" id="MobiDB-lite"/>
    </source>
</evidence>
<dbReference type="EMBL" id="KN833744">
    <property type="protein sequence ID" value="KIK21986.1"/>
    <property type="molecule type" value="Genomic_DNA"/>
</dbReference>
<dbReference type="AlphaFoldDB" id="A0A0C9YZ21"/>
<dbReference type="InterPro" id="IPR000719">
    <property type="entry name" value="Prot_kinase_dom"/>
</dbReference>
<dbReference type="Gene3D" id="1.10.510.10">
    <property type="entry name" value="Transferase(Phosphotransferase) domain 1"/>
    <property type="match status" value="1"/>
</dbReference>
<name>A0A0C9YZ21_9AGAM</name>
<evidence type="ECO:0000313" key="4">
    <source>
        <dbReference type="Proteomes" id="UP000054018"/>
    </source>
</evidence>
<dbReference type="PROSITE" id="PS50011">
    <property type="entry name" value="PROTEIN_KINASE_DOM"/>
    <property type="match status" value="1"/>
</dbReference>
<dbReference type="SUPFAM" id="SSF56112">
    <property type="entry name" value="Protein kinase-like (PK-like)"/>
    <property type="match status" value="1"/>
</dbReference>
<organism evidence="3 4">
    <name type="scientific">Pisolithus microcarpus 441</name>
    <dbReference type="NCBI Taxonomy" id="765257"/>
    <lineage>
        <taxon>Eukaryota</taxon>
        <taxon>Fungi</taxon>
        <taxon>Dikarya</taxon>
        <taxon>Basidiomycota</taxon>
        <taxon>Agaricomycotina</taxon>
        <taxon>Agaricomycetes</taxon>
        <taxon>Agaricomycetidae</taxon>
        <taxon>Boletales</taxon>
        <taxon>Sclerodermatineae</taxon>
        <taxon>Pisolithaceae</taxon>
        <taxon>Pisolithus</taxon>
    </lineage>
</organism>
<feature type="domain" description="Protein kinase" evidence="2">
    <location>
        <begin position="1"/>
        <end position="111"/>
    </location>
</feature>
<dbReference type="InterPro" id="IPR001245">
    <property type="entry name" value="Ser-Thr/Tyr_kinase_cat_dom"/>
</dbReference>
<sequence length="205" mass="22865">MTVETIHGYSPHWTAPELLDNWCRSTASDVWAFGMTILELFTRAAPFHDCCNRTHIFFRLMNRKLPPRPTMESTQSRLTDAWWDICSSCWEIELSLRLTTRDIIEKIEAAMSQTGPALVHRGASGPARPISKEGGNHPTPENPYAAGSDTATGQTSESIALMRTAPEYPNPTADASKSPFSTEFFTCPIAQAPTQPFRWECKGVM</sequence>
<evidence type="ECO:0000259" key="2">
    <source>
        <dbReference type="PROSITE" id="PS50011"/>
    </source>
</evidence>
<accession>A0A0C9YZ21</accession>
<dbReference type="Pfam" id="PF07714">
    <property type="entry name" value="PK_Tyr_Ser-Thr"/>
    <property type="match status" value="1"/>
</dbReference>
<evidence type="ECO:0000313" key="3">
    <source>
        <dbReference type="EMBL" id="KIK21986.1"/>
    </source>
</evidence>
<feature type="region of interest" description="Disordered" evidence="1">
    <location>
        <begin position="115"/>
        <end position="154"/>
    </location>
</feature>
<dbReference type="InterPro" id="IPR011009">
    <property type="entry name" value="Kinase-like_dom_sf"/>
</dbReference>